<dbReference type="RefSeq" id="WP_154460125.1">
    <property type="nucleotide sequence ID" value="NZ_VUMM01000009.1"/>
</dbReference>
<keyword evidence="4" id="KW-1185">Reference proteome</keyword>
<feature type="domain" description="D-alanyl-D-alanine carboxypeptidase-like core" evidence="2">
    <location>
        <begin position="162"/>
        <end position="288"/>
    </location>
</feature>
<dbReference type="InterPro" id="IPR003709">
    <property type="entry name" value="VanY-like_core_dom"/>
</dbReference>
<keyword evidence="1" id="KW-1133">Transmembrane helix</keyword>
<dbReference type="GO" id="GO:0006508">
    <property type="term" value="P:proteolysis"/>
    <property type="evidence" value="ECO:0007669"/>
    <property type="project" value="InterPro"/>
</dbReference>
<dbReference type="EMBL" id="VUMM01000009">
    <property type="protein sequence ID" value="MSS01587.1"/>
    <property type="molecule type" value="Genomic_DNA"/>
</dbReference>
<sequence>MAKKKKRRRVNVARLLILVLCFLLIIGLAVYGIKKIFFKPEETVVQEEKNSNADTNVEKIIEAGFNEEQAKELISLSNYWPDRLDRYVSYYNGDMKQSVMDVNCDMDLEPYQQTTIAKDDDDPAYLVNKFYALEDGYVPDDLVDLDTFACVQGQDYACQDIIQLRKEAYDAYIEWCKAAQKENLEIRAISGYRTYEYQKGLWDHNASVYGQEYADAYYARPGQSEHNTGLAVDITFNGYNFNEIENYDGYEWILENAHKYGFILRYPEDKTDVTRYGYESWHFRYVGKEVAEKIYKNNWTLEEYYGAKEA</sequence>
<reference evidence="3 4" key="1">
    <citation type="submission" date="2019-08" db="EMBL/GenBank/DDBJ databases">
        <title>In-depth cultivation of the pig gut microbiome towards novel bacterial diversity and tailored functional studies.</title>
        <authorList>
            <person name="Wylensek D."/>
            <person name="Hitch T.C.A."/>
            <person name="Clavel T."/>
        </authorList>
    </citation>
    <scope>NUCLEOTIDE SEQUENCE [LARGE SCALE GENOMIC DNA]</scope>
    <source>
        <strain evidence="3 4">LKV-178-WT-2G</strain>
    </source>
</reference>
<proteinExistence type="predicted"/>
<protein>
    <submittedName>
        <fullName evidence="3">M15 family metallopeptidase</fullName>
    </submittedName>
</protein>
<dbReference type="GO" id="GO:0008233">
    <property type="term" value="F:peptidase activity"/>
    <property type="evidence" value="ECO:0007669"/>
    <property type="project" value="InterPro"/>
</dbReference>
<dbReference type="PANTHER" id="PTHR34385:SF1">
    <property type="entry name" value="PEPTIDOGLYCAN L-ALANYL-D-GLUTAMATE ENDOPEPTIDASE CWLK"/>
    <property type="match status" value="1"/>
</dbReference>
<dbReference type="InterPro" id="IPR052179">
    <property type="entry name" value="DD-CPase-like"/>
</dbReference>
<dbReference type="CDD" id="cd14852">
    <property type="entry name" value="LD-carboxypeptidase"/>
    <property type="match status" value="1"/>
</dbReference>
<dbReference type="PANTHER" id="PTHR34385">
    <property type="entry name" value="D-ALANYL-D-ALANINE CARBOXYPEPTIDASE"/>
    <property type="match status" value="1"/>
</dbReference>
<keyword evidence="1" id="KW-0472">Membrane</keyword>
<dbReference type="InterPro" id="IPR058193">
    <property type="entry name" value="VanY/YodJ_core_dom"/>
</dbReference>
<dbReference type="AlphaFoldDB" id="A0A7X2N333"/>
<dbReference type="Pfam" id="PF02557">
    <property type="entry name" value="VanY"/>
    <property type="match status" value="1"/>
</dbReference>
<name>A0A7X2N333_9FIRM</name>
<dbReference type="InterPro" id="IPR009045">
    <property type="entry name" value="Zn_M74/Hedgehog-like"/>
</dbReference>
<dbReference type="SUPFAM" id="SSF55166">
    <property type="entry name" value="Hedgehog/DD-peptidase"/>
    <property type="match status" value="1"/>
</dbReference>
<comment type="caution">
    <text evidence="3">The sequence shown here is derived from an EMBL/GenBank/DDBJ whole genome shotgun (WGS) entry which is preliminary data.</text>
</comment>
<keyword evidence="1" id="KW-0812">Transmembrane</keyword>
<evidence type="ECO:0000256" key="1">
    <source>
        <dbReference type="SAM" id="Phobius"/>
    </source>
</evidence>
<dbReference type="Proteomes" id="UP000470082">
    <property type="component" value="Unassembled WGS sequence"/>
</dbReference>
<evidence type="ECO:0000259" key="2">
    <source>
        <dbReference type="Pfam" id="PF02557"/>
    </source>
</evidence>
<feature type="transmembrane region" description="Helical" evidence="1">
    <location>
        <begin position="12"/>
        <end position="33"/>
    </location>
</feature>
<gene>
    <name evidence="3" type="ORF">FYJ50_05680</name>
</gene>
<organism evidence="3 4">
    <name type="scientific">Floccifex porci</name>
    <dbReference type="NCBI Taxonomy" id="2606629"/>
    <lineage>
        <taxon>Bacteria</taxon>
        <taxon>Bacillati</taxon>
        <taxon>Bacillota</taxon>
        <taxon>Erysipelotrichia</taxon>
        <taxon>Erysipelotrichales</taxon>
        <taxon>Erysipelotrichaceae</taxon>
        <taxon>Floccifex</taxon>
    </lineage>
</organism>
<accession>A0A7X2N333</accession>
<evidence type="ECO:0000313" key="3">
    <source>
        <dbReference type="EMBL" id="MSS01587.1"/>
    </source>
</evidence>
<dbReference type="Gene3D" id="3.30.1380.10">
    <property type="match status" value="1"/>
</dbReference>
<evidence type="ECO:0000313" key="4">
    <source>
        <dbReference type="Proteomes" id="UP000470082"/>
    </source>
</evidence>